<accession>A0A803LUB3</accession>
<evidence type="ECO:0000256" key="4">
    <source>
        <dbReference type="ARBA" id="ARBA00022806"/>
    </source>
</evidence>
<dbReference type="CDD" id="cd18793">
    <property type="entry name" value="SF2_C_SNF"/>
    <property type="match status" value="1"/>
</dbReference>
<dbReference type="Pfam" id="PF00176">
    <property type="entry name" value="SNF2-rel_dom"/>
    <property type="match status" value="1"/>
</dbReference>
<dbReference type="SUPFAM" id="SSF52540">
    <property type="entry name" value="P-loop containing nucleoside triphosphate hydrolases"/>
    <property type="match status" value="2"/>
</dbReference>
<keyword evidence="6" id="KW-0539">Nucleus</keyword>
<dbReference type="SMART" id="SM00490">
    <property type="entry name" value="HELICc"/>
    <property type="match status" value="1"/>
</dbReference>
<reference evidence="10" key="1">
    <citation type="journal article" date="2017" name="Nature">
        <title>The genome of Chenopodium quinoa.</title>
        <authorList>
            <person name="Jarvis D.E."/>
            <person name="Ho Y.S."/>
            <person name="Lightfoot D.J."/>
            <person name="Schmoeckel S.M."/>
            <person name="Li B."/>
            <person name="Borm T.J.A."/>
            <person name="Ohyanagi H."/>
            <person name="Mineta K."/>
            <person name="Michell C.T."/>
            <person name="Saber N."/>
            <person name="Kharbatia N.M."/>
            <person name="Rupper R.R."/>
            <person name="Sharp A.R."/>
            <person name="Dally N."/>
            <person name="Boughton B.A."/>
            <person name="Woo Y.H."/>
            <person name="Gao G."/>
            <person name="Schijlen E.G.W.M."/>
            <person name="Guo X."/>
            <person name="Momin A.A."/>
            <person name="Negrao S."/>
            <person name="Al-Babili S."/>
            <person name="Gehring C."/>
            <person name="Roessner U."/>
            <person name="Jung C."/>
            <person name="Murphy K."/>
            <person name="Arold S.T."/>
            <person name="Gojobori T."/>
            <person name="van der Linden C.G."/>
            <person name="van Loo E.N."/>
            <person name="Jellen E.N."/>
            <person name="Maughan P.J."/>
            <person name="Tester M."/>
        </authorList>
    </citation>
    <scope>NUCLEOTIDE SEQUENCE [LARGE SCALE GENOMIC DNA]</scope>
    <source>
        <strain evidence="10">cv. PI 614886</strain>
    </source>
</reference>
<comment type="subcellular location">
    <subcellularLocation>
        <location evidence="1">Nucleus</location>
    </subcellularLocation>
</comment>
<dbReference type="PANTHER" id="PTHR45821:SF5">
    <property type="entry name" value="SNF2 DOMAIN-CONTAINING PROTEIN CLASSY 4"/>
    <property type="match status" value="1"/>
</dbReference>
<evidence type="ECO:0000256" key="7">
    <source>
        <dbReference type="SAM" id="MobiDB-lite"/>
    </source>
</evidence>
<feature type="compositionally biased region" description="Low complexity" evidence="7">
    <location>
        <begin position="47"/>
        <end position="58"/>
    </location>
</feature>
<evidence type="ECO:0000259" key="9">
    <source>
        <dbReference type="PROSITE" id="PS51194"/>
    </source>
</evidence>
<dbReference type="GO" id="GO:0016787">
    <property type="term" value="F:hydrolase activity"/>
    <property type="evidence" value="ECO:0007669"/>
    <property type="project" value="UniProtKB-KW"/>
</dbReference>
<feature type="compositionally biased region" description="Basic residues" evidence="7">
    <location>
        <begin position="1"/>
        <end position="10"/>
    </location>
</feature>
<dbReference type="Gramene" id="AUR62018807-RA">
    <property type="protein sequence ID" value="AUR62018807-RA:cds"/>
    <property type="gene ID" value="AUR62018807"/>
</dbReference>
<dbReference type="InterPro" id="IPR001650">
    <property type="entry name" value="Helicase_C-like"/>
</dbReference>
<sequence>MEPVGRRTRLQRSINMEKIRKENKQRRIAARRRFQEAKAKQSGLNYESNGSDNDNENGGIEEAVAIDESELLKGIQLLGSGNRICYNSDTTAMNAGLGERDKGIMVNYENGGESDDSVQIIGEYWNRIGDYDDESSDYDNGSRGGDNNSLVEANEGDDTGVNGGVNSSDFESSSSEDDAVSDRDFNVGNPEDSSTSDDYTSEEEEVCSRNGLDKNGDVDGGGKRKKYSKKTDYPRKKLKEGALISPRTDDVEGASSFSSDCHDEDLQVPLSVRIPEDGEKSERVRPSKKKNVELGSNLKKKKEYEEDLDPMLEDREPNVVLDDLDVVPLKKKRLKKLKAKDVEHVLLNTILENGSASALEDIVSPAIDNVSPAMDNVSPTNDQDDLCRKFRFEDEKDPHDTEEEDAILCDSAILQEKLCREGKHYLILDDEIGVKCKFCSIVVHEIRDVTPAFNENPFGNSRNHGRLPSDHNNGSDGFEFPDLIHDSGDAHGDETRGTVWNLIPGIKRTLYEHQQKGFEFIWRNIAGGIQIDELGKPSESSLGGCIICHAPGTGKTRLAIVFLQSYLKQYPMSKPVIIAPSSMLLTWEEEFARWHVDVPFVNLNSAELSSKEFEVLNYVNKLKNSKAIRKAKLCIWAMGKGVLGISYRMFEKLAGERNGADEIIKKALLEQSGILILDEGHTPRNEDSYIWKVFSEVKTKKRIILSGTPFQNNFVELNNTLSLIREEFGDPFLCGNHLQSGGRKHKANKRGFYTDTSRVNDEKRIEDLRNHLKPFVHVHKGEILRKTLRGFFHSVLLLKPSELQKTYIQKLDVFKSGLSLDYLVSIVSVHPSLLYKCEQVPAFVDKELLEKHEADLDVGVKIKFLFELIKLSKGEKVQVFSQYLNPLTLIGDLLKLHFNWTEGNEFLFMEGKQRPKIRQSLIGQFNDPGSAATVLLASTKACCEGIHLVGTSRVVLLDVVWNPSIERQAISRAYRLGQKKDVYVYHLITSGTQERDKYERQVAKVHCR</sequence>
<dbReference type="Pfam" id="PF00271">
    <property type="entry name" value="Helicase_C"/>
    <property type="match status" value="1"/>
</dbReference>
<evidence type="ECO:0000256" key="3">
    <source>
        <dbReference type="ARBA" id="ARBA00022801"/>
    </source>
</evidence>
<dbReference type="AlphaFoldDB" id="A0A803LUB3"/>
<dbReference type="PROSITE" id="PS51194">
    <property type="entry name" value="HELICASE_CTER"/>
    <property type="match status" value="1"/>
</dbReference>
<keyword evidence="4" id="KW-0347">Helicase</keyword>
<dbReference type="InterPro" id="IPR027417">
    <property type="entry name" value="P-loop_NTPase"/>
</dbReference>
<dbReference type="PROSITE" id="PS51192">
    <property type="entry name" value="HELICASE_ATP_BIND_1"/>
    <property type="match status" value="1"/>
</dbReference>
<dbReference type="InterPro" id="IPR049730">
    <property type="entry name" value="SNF2/RAD54-like_C"/>
</dbReference>
<dbReference type="Proteomes" id="UP000596660">
    <property type="component" value="Unplaced"/>
</dbReference>
<feature type="compositionally biased region" description="Basic and acidic residues" evidence="7">
    <location>
        <begin position="211"/>
        <end position="222"/>
    </location>
</feature>
<evidence type="ECO:0000256" key="5">
    <source>
        <dbReference type="ARBA" id="ARBA00022840"/>
    </source>
</evidence>
<dbReference type="GO" id="GO:0080188">
    <property type="term" value="P:gene silencing by siRNA-directed DNA methylation"/>
    <property type="evidence" value="ECO:0007669"/>
    <property type="project" value="InterPro"/>
</dbReference>
<feature type="region of interest" description="Disordered" evidence="7">
    <location>
        <begin position="132"/>
        <end position="296"/>
    </location>
</feature>
<evidence type="ECO:0000256" key="2">
    <source>
        <dbReference type="ARBA" id="ARBA00022741"/>
    </source>
</evidence>
<reference evidence="10" key="2">
    <citation type="submission" date="2021-03" db="UniProtKB">
        <authorList>
            <consortium name="EnsemblPlants"/>
        </authorList>
    </citation>
    <scope>IDENTIFICATION</scope>
</reference>
<dbReference type="InterPro" id="IPR038718">
    <property type="entry name" value="SNF2-like_sf"/>
</dbReference>
<dbReference type="PANTHER" id="PTHR45821">
    <property type="entry name" value="SNF2 DOMAIN-CONTAINING PROTEIN CLASSY 2-RELATED"/>
    <property type="match status" value="1"/>
</dbReference>
<protein>
    <submittedName>
        <fullName evidence="10">Uncharacterized protein</fullName>
    </submittedName>
</protein>
<dbReference type="GO" id="GO:0004386">
    <property type="term" value="F:helicase activity"/>
    <property type="evidence" value="ECO:0007669"/>
    <property type="project" value="UniProtKB-KW"/>
</dbReference>
<feature type="compositionally biased region" description="Basic residues" evidence="7">
    <location>
        <begin position="23"/>
        <end position="32"/>
    </location>
</feature>
<evidence type="ECO:0000313" key="11">
    <source>
        <dbReference type="Proteomes" id="UP000596660"/>
    </source>
</evidence>
<feature type="compositionally biased region" description="Basic and acidic residues" evidence="7">
    <location>
        <begin position="274"/>
        <end position="285"/>
    </location>
</feature>
<keyword evidence="5" id="KW-0067">ATP-binding</keyword>
<evidence type="ECO:0000313" key="10">
    <source>
        <dbReference type="EnsemblPlants" id="AUR62018807-RA:cds"/>
    </source>
</evidence>
<feature type="region of interest" description="Disordered" evidence="7">
    <location>
        <begin position="1"/>
        <end position="58"/>
    </location>
</feature>
<feature type="domain" description="Helicase ATP-binding" evidence="8">
    <location>
        <begin position="536"/>
        <end position="727"/>
    </location>
</feature>
<dbReference type="Gene3D" id="3.40.50.10810">
    <property type="entry name" value="Tandem AAA-ATPase domain"/>
    <property type="match status" value="1"/>
</dbReference>
<proteinExistence type="predicted"/>
<dbReference type="SMART" id="SM00487">
    <property type="entry name" value="DEXDc"/>
    <property type="match status" value="1"/>
</dbReference>
<dbReference type="EnsemblPlants" id="AUR62018807-RA">
    <property type="protein sequence ID" value="AUR62018807-RA:cds"/>
    <property type="gene ID" value="AUR62018807"/>
</dbReference>
<keyword evidence="11" id="KW-1185">Reference proteome</keyword>
<evidence type="ECO:0000256" key="6">
    <source>
        <dbReference type="ARBA" id="ARBA00023242"/>
    </source>
</evidence>
<keyword evidence="3" id="KW-0378">Hydrolase</keyword>
<keyword evidence="2" id="KW-0547">Nucleotide-binding</keyword>
<dbReference type="InterPro" id="IPR000330">
    <property type="entry name" value="SNF2_N"/>
</dbReference>
<dbReference type="Gene3D" id="3.40.50.300">
    <property type="entry name" value="P-loop containing nucleotide triphosphate hydrolases"/>
    <property type="match status" value="1"/>
</dbReference>
<feature type="domain" description="Helicase C-terminal" evidence="9">
    <location>
        <begin position="861"/>
        <end position="1008"/>
    </location>
</feature>
<dbReference type="InterPro" id="IPR044567">
    <property type="entry name" value="CLSY/DRD1"/>
</dbReference>
<dbReference type="GO" id="GO:0005634">
    <property type="term" value="C:nucleus"/>
    <property type="evidence" value="ECO:0007669"/>
    <property type="project" value="UniProtKB-SubCell"/>
</dbReference>
<organism evidence="10 11">
    <name type="scientific">Chenopodium quinoa</name>
    <name type="common">Quinoa</name>
    <dbReference type="NCBI Taxonomy" id="63459"/>
    <lineage>
        <taxon>Eukaryota</taxon>
        <taxon>Viridiplantae</taxon>
        <taxon>Streptophyta</taxon>
        <taxon>Embryophyta</taxon>
        <taxon>Tracheophyta</taxon>
        <taxon>Spermatophyta</taxon>
        <taxon>Magnoliopsida</taxon>
        <taxon>eudicotyledons</taxon>
        <taxon>Gunneridae</taxon>
        <taxon>Pentapetalae</taxon>
        <taxon>Caryophyllales</taxon>
        <taxon>Chenopodiaceae</taxon>
        <taxon>Chenopodioideae</taxon>
        <taxon>Atripliceae</taxon>
        <taxon>Chenopodium</taxon>
    </lineage>
</organism>
<evidence type="ECO:0000259" key="8">
    <source>
        <dbReference type="PROSITE" id="PS51192"/>
    </source>
</evidence>
<name>A0A803LUB3_CHEQI</name>
<evidence type="ECO:0000256" key="1">
    <source>
        <dbReference type="ARBA" id="ARBA00004123"/>
    </source>
</evidence>
<dbReference type="InterPro" id="IPR014001">
    <property type="entry name" value="Helicase_ATP-bd"/>
</dbReference>
<dbReference type="GO" id="GO:0005524">
    <property type="term" value="F:ATP binding"/>
    <property type="evidence" value="ECO:0007669"/>
    <property type="project" value="UniProtKB-KW"/>
</dbReference>